<evidence type="ECO:0000256" key="6">
    <source>
        <dbReference type="ARBA" id="ARBA00023242"/>
    </source>
</evidence>
<dbReference type="EnsemblMetazoa" id="GMOY005446-RA">
    <property type="protein sequence ID" value="GMOY005446-PA"/>
    <property type="gene ID" value="GMOY005446"/>
</dbReference>
<dbReference type="GO" id="GO:0071013">
    <property type="term" value="C:catalytic step 2 spliceosome"/>
    <property type="evidence" value="ECO:0007669"/>
    <property type="project" value="TreeGrafter"/>
</dbReference>
<dbReference type="PhylomeDB" id="A0A1B0FNH2"/>
<name>A0A1B0FNH2_GLOMM</name>
<keyword evidence="6" id="KW-0539">Nucleus</keyword>
<dbReference type="InterPro" id="IPR052115">
    <property type="entry name" value="NEXT_complex_subunit_ZCCHC8"/>
</dbReference>
<evidence type="ECO:0000259" key="9">
    <source>
        <dbReference type="PROSITE" id="PS50158"/>
    </source>
</evidence>
<dbReference type="AlphaFoldDB" id="A0A1B0FNH2"/>
<comment type="subcellular location">
    <subcellularLocation>
        <location evidence="1">Nucleus</location>
        <location evidence="1">Nucleoplasm</location>
    </subcellularLocation>
</comment>
<dbReference type="Pfam" id="PF04046">
    <property type="entry name" value="PSP"/>
    <property type="match status" value="1"/>
</dbReference>
<dbReference type="Proteomes" id="UP000092444">
    <property type="component" value="Unassembled WGS sequence"/>
</dbReference>
<evidence type="ECO:0000256" key="8">
    <source>
        <dbReference type="SAM" id="MobiDB-lite"/>
    </source>
</evidence>
<feature type="region of interest" description="Disordered" evidence="8">
    <location>
        <begin position="438"/>
        <end position="457"/>
    </location>
</feature>
<evidence type="ECO:0000256" key="5">
    <source>
        <dbReference type="ARBA" id="ARBA00022833"/>
    </source>
</evidence>
<keyword evidence="3" id="KW-0479">Metal-binding</keyword>
<organism evidence="10 11">
    <name type="scientific">Glossina morsitans morsitans</name>
    <name type="common">Savannah tsetse fly</name>
    <dbReference type="NCBI Taxonomy" id="37546"/>
    <lineage>
        <taxon>Eukaryota</taxon>
        <taxon>Metazoa</taxon>
        <taxon>Ecdysozoa</taxon>
        <taxon>Arthropoda</taxon>
        <taxon>Hexapoda</taxon>
        <taxon>Insecta</taxon>
        <taxon>Pterygota</taxon>
        <taxon>Neoptera</taxon>
        <taxon>Endopterygota</taxon>
        <taxon>Diptera</taxon>
        <taxon>Brachycera</taxon>
        <taxon>Muscomorpha</taxon>
        <taxon>Hippoboscoidea</taxon>
        <taxon>Glossinidae</taxon>
        <taxon>Glossina</taxon>
    </lineage>
</organism>
<dbReference type="InterPro" id="IPR006568">
    <property type="entry name" value="PSP_pro-rich"/>
</dbReference>
<comment type="similarity">
    <text evidence="2">Belongs to the ZCCHC8 family.</text>
</comment>
<evidence type="ECO:0000256" key="4">
    <source>
        <dbReference type="ARBA" id="ARBA00022771"/>
    </source>
</evidence>
<evidence type="ECO:0000256" key="7">
    <source>
        <dbReference type="PROSITE-ProRule" id="PRU00047"/>
    </source>
</evidence>
<keyword evidence="4 7" id="KW-0863">Zinc-finger</keyword>
<dbReference type="STRING" id="37546.A0A1B0FNH2"/>
<feature type="region of interest" description="Disordered" evidence="8">
    <location>
        <begin position="117"/>
        <end position="151"/>
    </location>
</feature>
<evidence type="ECO:0000313" key="11">
    <source>
        <dbReference type="Proteomes" id="UP000092444"/>
    </source>
</evidence>
<dbReference type="GO" id="GO:0003723">
    <property type="term" value="F:RNA binding"/>
    <property type="evidence" value="ECO:0007669"/>
    <property type="project" value="TreeGrafter"/>
</dbReference>
<dbReference type="Gene3D" id="4.10.60.10">
    <property type="entry name" value="Zinc finger, CCHC-type"/>
    <property type="match status" value="1"/>
</dbReference>
<feature type="region of interest" description="Disordered" evidence="8">
    <location>
        <begin position="182"/>
        <end position="204"/>
    </location>
</feature>
<sequence length="622" mass="70996">MQQVSTTENNYEIAEIRIPTISLDDSSQGEEDLIVSSSKEIAEQTSSMEEGELVDESEFVELLFEIKFSHKRIYDEIGELIIKAIQEKLEIDSSEGTKEINYCIKDKKDEVLIRVEKHKQQHDPEIKRKIEQRRERDRAKEQSPDLSGLSELFTIDTDPVQKLDSVQVPSYKRAVKDVLLDEETETQRKQSEEKNNIKRPKQGGACFNCGATEHGLKDCPMPRNPKRIRTAKKCITKSERYHVDIEQRFAHLRPGRISDNLREAMCLKRGELPFFFYRMRYLGYPPGWLEDAKVEHSGITLFNSDVIYHIAQQGAAVLNSDQDEGEVESRTHKYDASKIIDFPGFNQYPGENFYDDYRHHNVPPFDKRQLKDEFIKSLGDNILTGYKRKKLKDLNISNSTAEDHNNATTLEITDMEIEDADSGDQNVEFIRPPVPPMELSTVEDKPPPPPPPISLADTTLEERVDVKKVIIDCDEDRSHSPSLEDLQAKQQLLLQELQANISITSEHEDSSLEVLILDDSEGNKNSSSVNSSAKNNNTNYEMPANAQNKDTKEALIKESFVGTPVIKFSPYDCLPTGENFKVGVSDVINFENLPDSTGKYAQMKKILKRVRDTVHTLNNKDE</sequence>
<dbReference type="InterPro" id="IPR001878">
    <property type="entry name" value="Znf_CCHC"/>
</dbReference>
<evidence type="ECO:0000256" key="3">
    <source>
        <dbReference type="ARBA" id="ARBA00022723"/>
    </source>
</evidence>
<dbReference type="GO" id="GO:0005654">
    <property type="term" value="C:nucleoplasm"/>
    <property type="evidence" value="ECO:0007669"/>
    <property type="project" value="UniProtKB-SubCell"/>
</dbReference>
<keyword evidence="11" id="KW-1185">Reference proteome</keyword>
<dbReference type="PANTHER" id="PTHR13316:SF0">
    <property type="entry name" value="ZINC FINGER CCHC DOMAIN-CONTAINING PROTEIN 8"/>
    <property type="match status" value="1"/>
</dbReference>
<evidence type="ECO:0000313" key="10">
    <source>
        <dbReference type="EnsemblMetazoa" id="GMOY005446-PA"/>
    </source>
</evidence>
<dbReference type="PANTHER" id="PTHR13316">
    <property type="entry name" value="ZINC FINGER, CCHC DOMAIN CONTAINING 8"/>
    <property type="match status" value="1"/>
</dbReference>
<dbReference type="EMBL" id="CCAG010011488">
    <property type="status" value="NOT_ANNOTATED_CDS"/>
    <property type="molecule type" value="Genomic_DNA"/>
</dbReference>
<accession>A0A1B0FNH2</accession>
<feature type="compositionally biased region" description="Basic and acidic residues" evidence="8">
    <location>
        <begin position="121"/>
        <end position="143"/>
    </location>
</feature>
<dbReference type="VEuPathDB" id="VectorBase:GMOY005446"/>
<feature type="compositionally biased region" description="Basic and acidic residues" evidence="8">
    <location>
        <begin position="182"/>
        <end position="196"/>
    </location>
</feature>
<evidence type="ECO:0000256" key="1">
    <source>
        <dbReference type="ARBA" id="ARBA00004642"/>
    </source>
</evidence>
<dbReference type="SMART" id="SM00581">
    <property type="entry name" value="PSP"/>
    <property type="match status" value="1"/>
</dbReference>
<feature type="compositionally biased region" description="Low complexity" evidence="8">
    <location>
        <begin position="523"/>
        <end position="539"/>
    </location>
</feature>
<protein>
    <recommendedName>
        <fullName evidence="9">CCHC-type domain-containing protein</fullName>
    </recommendedName>
</protein>
<proteinExistence type="inferred from homology"/>
<reference evidence="10" key="1">
    <citation type="submission" date="2020-05" db="UniProtKB">
        <authorList>
            <consortium name="EnsemblMetazoa"/>
        </authorList>
    </citation>
    <scope>IDENTIFICATION</scope>
    <source>
        <strain evidence="10">Yale</strain>
    </source>
</reference>
<dbReference type="GO" id="GO:0008270">
    <property type="term" value="F:zinc ion binding"/>
    <property type="evidence" value="ECO:0007669"/>
    <property type="project" value="UniProtKB-KW"/>
</dbReference>
<feature type="domain" description="CCHC-type" evidence="9">
    <location>
        <begin position="206"/>
        <end position="220"/>
    </location>
</feature>
<feature type="region of interest" description="Disordered" evidence="8">
    <location>
        <begin position="521"/>
        <end position="544"/>
    </location>
</feature>
<dbReference type="PROSITE" id="PS50158">
    <property type="entry name" value="ZF_CCHC"/>
    <property type="match status" value="1"/>
</dbReference>
<evidence type="ECO:0000256" key="2">
    <source>
        <dbReference type="ARBA" id="ARBA00007497"/>
    </source>
</evidence>
<keyword evidence="5" id="KW-0862">Zinc</keyword>